<evidence type="ECO:0000256" key="9">
    <source>
        <dbReference type="SAM" id="Phobius"/>
    </source>
</evidence>
<dbReference type="SUPFAM" id="SSF161070">
    <property type="entry name" value="SNF-like"/>
    <property type="match status" value="1"/>
</dbReference>
<evidence type="ECO:0000313" key="10">
    <source>
        <dbReference type="Proteomes" id="UP000694941"/>
    </source>
</evidence>
<protein>
    <recommendedName>
        <fullName evidence="8">Transporter</fullName>
    </recommendedName>
</protein>
<dbReference type="PANTHER" id="PTHR11616">
    <property type="entry name" value="SODIUM/CHLORIDE DEPENDENT TRANSPORTER"/>
    <property type="match status" value="1"/>
</dbReference>
<comment type="similarity">
    <text evidence="2 8">Belongs to the sodium:neurotransmitter symporter (SNF) (TC 2.A.22) family.</text>
</comment>
<keyword evidence="3 8" id="KW-0813">Transport</keyword>
<evidence type="ECO:0000256" key="8">
    <source>
        <dbReference type="RuleBase" id="RU003732"/>
    </source>
</evidence>
<feature type="transmembrane region" description="Helical" evidence="9">
    <location>
        <begin position="276"/>
        <end position="301"/>
    </location>
</feature>
<keyword evidence="4 8" id="KW-0812">Transmembrane</keyword>
<evidence type="ECO:0000256" key="4">
    <source>
        <dbReference type="ARBA" id="ARBA00022692"/>
    </source>
</evidence>
<feature type="transmembrane region" description="Helical" evidence="9">
    <location>
        <begin position="225"/>
        <end position="244"/>
    </location>
</feature>
<feature type="transmembrane region" description="Helical" evidence="9">
    <location>
        <begin position="313"/>
        <end position="338"/>
    </location>
</feature>
<keyword evidence="5 8" id="KW-0769">Symport</keyword>
<dbReference type="PRINTS" id="PR00176">
    <property type="entry name" value="NANEUSMPORT"/>
</dbReference>
<feature type="transmembrane region" description="Helical" evidence="9">
    <location>
        <begin position="529"/>
        <end position="550"/>
    </location>
</feature>
<feature type="transmembrane region" description="Helical" evidence="9">
    <location>
        <begin position="88"/>
        <end position="112"/>
    </location>
</feature>
<dbReference type="PROSITE" id="PS00754">
    <property type="entry name" value="NA_NEUROTRAN_SYMP_2"/>
    <property type="match status" value="1"/>
</dbReference>
<dbReference type="PROSITE" id="PS50267">
    <property type="entry name" value="NA_NEUROTRAN_SYMP_3"/>
    <property type="match status" value="1"/>
</dbReference>
<gene>
    <name evidence="11" type="primary">LOC106464731</name>
</gene>
<evidence type="ECO:0000256" key="7">
    <source>
        <dbReference type="ARBA" id="ARBA00023136"/>
    </source>
</evidence>
<feature type="transmembrane region" description="Helical" evidence="9">
    <location>
        <begin position="132"/>
        <end position="157"/>
    </location>
</feature>
<keyword evidence="10" id="KW-1185">Reference proteome</keyword>
<organism evidence="10 11">
    <name type="scientific">Limulus polyphemus</name>
    <name type="common">Atlantic horseshoe crab</name>
    <dbReference type="NCBI Taxonomy" id="6850"/>
    <lineage>
        <taxon>Eukaryota</taxon>
        <taxon>Metazoa</taxon>
        <taxon>Ecdysozoa</taxon>
        <taxon>Arthropoda</taxon>
        <taxon>Chelicerata</taxon>
        <taxon>Merostomata</taxon>
        <taxon>Xiphosura</taxon>
        <taxon>Limulidae</taxon>
        <taxon>Limulus</taxon>
    </lineage>
</organism>
<evidence type="ECO:0000256" key="2">
    <source>
        <dbReference type="ARBA" id="ARBA00006459"/>
    </source>
</evidence>
<dbReference type="GeneID" id="106464731"/>
<keyword evidence="7 9" id="KW-0472">Membrane</keyword>
<name>A0ABM1SX50_LIMPO</name>
<feature type="transmembrane region" description="Helical" evidence="9">
    <location>
        <begin position="487"/>
        <end position="509"/>
    </location>
</feature>
<sequence>MKVPTEEQSALAAENGVKLLSVPTPKILRAPPTSKEENEDIENVSSMERGEWNGKLDFVFSCISYAVGLGNVWRFPYLCYENGGGAFLLPYLICLVLCAIPLFFLEVAVGQYLSTGGIGIWNLVPMFKGVGFASMTIVCLYNIYFVVVIAWTLFYLVSSFTSDLPWKGCGRPWNTANCVDPEFGNVSVANVSISNFTTPIDEFWERHVLGITSGIDEPGNLRMELSLYLLLGWVMIYLVIWKGLHNSGKVGVCEGAGDGLLFYVTPQFEKLLDPKVWVVAGTQVFFTFGLGFGSVVTLGSYNKFHHNFVKDSFILCIVNPTTSIFAGCVIFSVLGHIAHIKGVDVADVVKSGPGLAFLVYPEVVLQLPLAPLWSVIFFLMLFILGIDSQFCTMEALITGIVDEWETVLRPHRKLFTVTIFIILYLLGLPMVTEGGMYLFQLMDYYSASGITLLFTVFFQTIAITWVYGVKRFSDNITEMTGQSPNCYFVISWVFVAPSVCISIFLFSVIRYKPLVYAQTYEYPWWGHLIGWLIALSSMIWIPCYMIYFLAVTPGTLKERIIAGVTPRVKSVRDQRRSNTSEEAENECDSIHPAAYCENMEEV</sequence>
<comment type="subcellular location">
    <subcellularLocation>
        <location evidence="1">Membrane</location>
        <topology evidence="1">Multi-pass membrane protein</topology>
    </subcellularLocation>
</comment>
<evidence type="ECO:0000256" key="3">
    <source>
        <dbReference type="ARBA" id="ARBA00022448"/>
    </source>
</evidence>
<proteinExistence type="inferred from homology"/>
<evidence type="ECO:0000256" key="6">
    <source>
        <dbReference type="ARBA" id="ARBA00022989"/>
    </source>
</evidence>
<keyword evidence="6 9" id="KW-1133">Transmembrane helix</keyword>
<accession>A0ABM1SX50</accession>
<dbReference type="CDD" id="cd11496">
    <property type="entry name" value="SLC6sbd-TauT-like"/>
    <property type="match status" value="1"/>
</dbReference>
<dbReference type="InterPro" id="IPR000175">
    <property type="entry name" value="Na/ntran_symport"/>
</dbReference>
<evidence type="ECO:0000313" key="11">
    <source>
        <dbReference type="RefSeq" id="XP_022248206.1"/>
    </source>
</evidence>
<dbReference type="Proteomes" id="UP000694941">
    <property type="component" value="Unplaced"/>
</dbReference>
<dbReference type="Pfam" id="PF00209">
    <property type="entry name" value="SNF"/>
    <property type="match status" value="2"/>
</dbReference>
<evidence type="ECO:0000256" key="1">
    <source>
        <dbReference type="ARBA" id="ARBA00004141"/>
    </source>
</evidence>
<dbReference type="RefSeq" id="XP_022248206.1">
    <property type="nucleotide sequence ID" value="XM_022392498.1"/>
</dbReference>
<reference evidence="11" key="1">
    <citation type="submission" date="2025-08" db="UniProtKB">
        <authorList>
            <consortium name="RefSeq"/>
        </authorList>
    </citation>
    <scope>IDENTIFICATION</scope>
    <source>
        <tissue evidence="11">Muscle</tissue>
    </source>
</reference>
<feature type="transmembrane region" description="Helical" evidence="9">
    <location>
        <begin position="444"/>
        <end position="467"/>
    </location>
</feature>
<feature type="transmembrane region" description="Helical" evidence="9">
    <location>
        <begin position="358"/>
        <end position="384"/>
    </location>
</feature>
<dbReference type="PROSITE" id="PS00610">
    <property type="entry name" value="NA_NEUROTRAN_SYMP_1"/>
    <property type="match status" value="1"/>
</dbReference>
<dbReference type="InterPro" id="IPR037272">
    <property type="entry name" value="SNS_sf"/>
</dbReference>
<evidence type="ECO:0000256" key="5">
    <source>
        <dbReference type="ARBA" id="ARBA00022847"/>
    </source>
</evidence>
<dbReference type="PANTHER" id="PTHR11616:SF309">
    <property type="entry name" value="TRANSPORTER"/>
    <property type="match status" value="1"/>
</dbReference>
<feature type="transmembrane region" description="Helical" evidence="9">
    <location>
        <begin position="414"/>
        <end position="432"/>
    </location>
</feature>